<keyword evidence="3" id="KW-1185">Reference proteome</keyword>
<proteinExistence type="predicted"/>
<feature type="compositionally biased region" description="Basic and acidic residues" evidence="1">
    <location>
        <begin position="303"/>
        <end position="323"/>
    </location>
</feature>
<evidence type="ECO:0000256" key="1">
    <source>
        <dbReference type="SAM" id="MobiDB-lite"/>
    </source>
</evidence>
<sequence length="379" mass="41215">MASPAFTNLGDEQGEAKEQMFSLYFGPELYSLIQRSMLPGMQGSATSGGNVPQTDAEKAQWAQSQQDEVLRQHAREEARRVMAEEARRYYAERVEGAASTSGSSTKGSTTAGSPTSSSHSLDGVPLASQASRAIDLAVLRLLAGMHEKVSRLVTTVLGALWPIFVRLVKIEDGVSAKVKARTGNQQPKNPQNGGGQQAGSGGNQGGRNEKGGGGQQQLSISQKQQLQAQLNYIIKKARLDRKKNSDGDRHGNRRSTSRSRSPRERTPERYHRKDKDGRYAITEKTPKTHGEDDSRRGRAHSRSSKDHKGSRDSSRPHSRERGRGKSRGSRSSRQAYSESSESEGGMYCTVTHGTDHTAEDCPKYGGSAGAASQKKSRCK</sequence>
<feature type="region of interest" description="Disordered" evidence="1">
    <location>
        <begin position="94"/>
        <end position="124"/>
    </location>
</feature>
<feature type="compositionally biased region" description="Basic and acidic residues" evidence="1">
    <location>
        <begin position="261"/>
        <end position="278"/>
    </location>
</feature>
<feature type="region of interest" description="Disordered" evidence="1">
    <location>
        <begin position="236"/>
        <end position="379"/>
    </location>
</feature>
<feature type="compositionally biased region" description="Basic and acidic residues" evidence="1">
    <location>
        <begin position="284"/>
        <end position="296"/>
    </location>
</feature>
<organism evidence="2 3">
    <name type="scientific">Sphaeroforma arctica JP610</name>
    <dbReference type="NCBI Taxonomy" id="667725"/>
    <lineage>
        <taxon>Eukaryota</taxon>
        <taxon>Ichthyosporea</taxon>
        <taxon>Ichthyophonida</taxon>
        <taxon>Sphaeroforma</taxon>
    </lineage>
</organism>
<protein>
    <submittedName>
        <fullName evidence="2">Uncharacterized protein</fullName>
    </submittedName>
</protein>
<dbReference type="Proteomes" id="UP000054560">
    <property type="component" value="Unassembled WGS sequence"/>
</dbReference>
<gene>
    <name evidence="2" type="ORF">SARC_11088</name>
</gene>
<evidence type="ECO:0000313" key="2">
    <source>
        <dbReference type="EMBL" id="KNC76408.1"/>
    </source>
</evidence>
<feature type="compositionally biased region" description="Gly residues" evidence="1">
    <location>
        <begin position="192"/>
        <end position="215"/>
    </location>
</feature>
<feature type="compositionally biased region" description="Polar residues" evidence="1">
    <location>
        <begin position="43"/>
        <end position="53"/>
    </location>
</feature>
<evidence type="ECO:0000313" key="3">
    <source>
        <dbReference type="Proteomes" id="UP000054560"/>
    </source>
</evidence>
<name>A0A0L0FK38_9EUKA</name>
<feature type="compositionally biased region" description="Low complexity" evidence="1">
    <location>
        <begin position="96"/>
        <end position="120"/>
    </location>
</feature>
<dbReference type="EMBL" id="KQ243118">
    <property type="protein sequence ID" value="KNC76408.1"/>
    <property type="molecule type" value="Genomic_DNA"/>
</dbReference>
<feature type="region of interest" description="Disordered" evidence="1">
    <location>
        <begin position="179"/>
        <end position="223"/>
    </location>
</feature>
<feature type="region of interest" description="Disordered" evidence="1">
    <location>
        <begin position="41"/>
        <end position="68"/>
    </location>
</feature>
<dbReference type="RefSeq" id="XP_014150310.1">
    <property type="nucleotide sequence ID" value="XM_014294835.1"/>
</dbReference>
<feature type="compositionally biased region" description="Low complexity" evidence="1">
    <location>
        <begin position="331"/>
        <end position="343"/>
    </location>
</feature>
<dbReference type="AlphaFoldDB" id="A0A0L0FK38"/>
<accession>A0A0L0FK38</accession>
<dbReference type="GeneID" id="25911592"/>
<reference evidence="2 3" key="1">
    <citation type="submission" date="2011-02" db="EMBL/GenBank/DDBJ databases">
        <title>The Genome Sequence of Sphaeroforma arctica JP610.</title>
        <authorList>
            <consortium name="The Broad Institute Genome Sequencing Platform"/>
            <person name="Russ C."/>
            <person name="Cuomo C."/>
            <person name="Young S.K."/>
            <person name="Zeng Q."/>
            <person name="Gargeya S."/>
            <person name="Alvarado L."/>
            <person name="Berlin A."/>
            <person name="Chapman S.B."/>
            <person name="Chen Z."/>
            <person name="Freedman E."/>
            <person name="Gellesch M."/>
            <person name="Goldberg J."/>
            <person name="Griggs A."/>
            <person name="Gujja S."/>
            <person name="Heilman E."/>
            <person name="Heiman D."/>
            <person name="Howarth C."/>
            <person name="Mehta T."/>
            <person name="Neiman D."/>
            <person name="Pearson M."/>
            <person name="Roberts A."/>
            <person name="Saif S."/>
            <person name="Shea T."/>
            <person name="Shenoy N."/>
            <person name="Sisk P."/>
            <person name="Stolte C."/>
            <person name="Sykes S."/>
            <person name="White J."/>
            <person name="Yandava C."/>
            <person name="Burger G."/>
            <person name="Gray M.W."/>
            <person name="Holland P.W.H."/>
            <person name="King N."/>
            <person name="Lang F.B.F."/>
            <person name="Roger A.J."/>
            <person name="Ruiz-Trillo I."/>
            <person name="Haas B."/>
            <person name="Nusbaum C."/>
            <person name="Birren B."/>
        </authorList>
    </citation>
    <scope>NUCLEOTIDE SEQUENCE [LARGE SCALE GENOMIC DNA]</scope>
    <source>
        <strain evidence="2 3">JP610</strain>
    </source>
</reference>
<feature type="compositionally biased region" description="Basic and acidic residues" evidence="1">
    <location>
        <begin position="353"/>
        <end position="362"/>
    </location>
</feature>